<name>A0A4S4N4V0_9APHY</name>
<dbReference type="OrthoDB" id="2674421at2759"/>
<dbReference type="EMBL" id="SGPM01000001">
    <property type="protein sequence ID" value="THH34079.1"/>
    <property type="molecule type" value="Genomic_DNA"/>
</dbReference>
<evidence type="ECO:0000313" key="1">
    <source>
        <dbReference type="EMBL" id="THH34079.1"/>
    </source>
</evidence>
<protein>
    <submittedName>
        <fullName evidence="1">Uncharacterized protein</fullName>
    </submittedName>
</protein>
<sequence length="356" mass="40519">MNPTSEVEIASSTPSVDQGKLQDFCPSPEVTVCATTATLNSRYDLKETTVTLLHSIDIPVSYGTTYLAAGIASSNLVPQGWVQHIHPEGSVYYVNTDLNVVTDASICNVTVFRKIRAALVTVFFSLQNAKALPKDHEIYIHATSDSDICHYYMIDHDNCVEFWLQGHASSELCLPPAVSVSHLKYALQEHYWIHREYFPYRPVPDRLRQELVNVLQHGKGDQMTSFASTFVLSTAQCSEFIQMIDIETSKCNNPQMTHMIARLWTLVSRHRFDHFYGHDYARVSREQRRLVKPARADSVLFKVICSLFFRFPDAKVEELENLLTDHIVYGIHWKPFAAEQLSDWEKSSTKAVALLM</sequence>
<dbReference type="AlphaFoldDB" id="A0A4S4N4V0"/>
<accession>A0A4S4N4V0</accession>
<organism evidence="1 2">
    <name type="scientific">Antrodiella citrinella</name>
    <dbReference type="NCBI Taxonomy" id="2447956"/>
    <lineage>
        <taxon>Eukaryota</taxon>
        <taxon>Fungi</taxon>
        <taxon>Dikarya</taxon>
        <taxon>Basidiomycota</taxon>
        <taxon>Agaricomycotina</taxon>
        <taxon>Agaricomycetes</taxon>
        <taxon>Polyporales</taxon>
        <taxon>Steccherinaceae</taxon>
        <taxon>Antrodiella</taxon>
    </lineage>
</organism>
<evidence type="ECO:0000313" key="2">
    <source>
        <dbReference type="Proteomes" id="UP000308730"/>
    </source>
</evidence>
<proteinExistence type="predicted"/>
<gene>
    <name evidence="1" type="ORF">EUX98_g107</name>
</gene>
<comment type="caution">
    <text evidence="1">The sequence shown here is derived from an EMBL/GenBank/DDBJ whole genome shotgun (WGS) entry which is preliminary data.</text>
</comment>
<dbReference type="Proteomes" id="UP000308730">
    <property type="component" value="Unassembled WGS sequence"/>
</dbReference>
<keyword evidence="2" id="KW-1185">Reference proteome</keyword>
<reference evidence="1 2" key="1">
    <citation type="submission" date="2019-02" db="EMBL/GenBank/DDBJ databases">
        <title>Genome sequencing of the rare red list fungi Antrodiella citrinella (Flaviporus citrinellus).</title>
        <authorList>
            <person name="Buettner E."/>
            <person name="Kellner H."/>
        </authorList>
    </citation>
    <scope>NUCLEOTIDE SEQUENCE [LARGE SCALE GENOMIC DNA]</scope>
    <source>
        <strain evidence="1 2">DSM 108506</strain>
    </source>
</reference>